<evidence type="ECO:0000256" key="1">
    <source>
        <dbReference type="ARBA" id="ARBA00022723"/>
    </source>
</evidence>
<keyword evidence="1" id="KW-0479">Metal-binding</keyword>
<name>A0A381NH60_9ZZZZ</name>
<feature type="region of interest" description="Disordered" evidence="2">
    <location>
        <begin position="274"/>
        <end position="296"/>
    </location>
</feature>
<accession>A0A381NH60</accession>
<dbReference type="InterPro" id="IPR018146">
    <property type="entry name" value="Glyoxalase_1_CS"/>
</dbReference>
<dbReference type="GO" id="GO:0046872">
    <property type="term" value="F:metal ion binding"/>
    <property type="evidence" value="ECO:0007669"/>
    <property type="project" value="UniProtKB-KW"/>
</dbReference>
<dbReference type="SUPFAM" id="SSF54593">
    <property type="entry name" value="Glyoxalase/Bleomycin resistance protein/Dihydroxybiphenyl dioxygenase"/>
    <property type="match status" value="2"/>
</dbReference>
<dbReference type="PROSITE" id="PS00934">
    <property type="entry name" value="GLYOXALASE_I_1"/>
    <property type="match status" value="1"/>
</dbReference>
<dbReference type="AlphaFoldDB" id="A0A381NH60"/>
<feature type="compositionally biased region" description="Basic and acidic residues" evidence="2">
    <location>
        <begin position="274"/>
        <end position="283"/>
    </location>
</feature>
<dbReference type="Gene3D" id="3.10.180.10">
    <property type="entry name" value="2,3-Dihydroxybiphenyl 1,2-Dioxygenase, domain 1"/>
    <property type="match status" value="2"/>
</dbReference>
<dbReference type="PANTHER" id="PTHR43048:SF3">
    <property type="entry name" value="METHYLMALONYL-COA EPIMERASE, MITOCHONDRIAL"/>
    <property type="match status" value="1"/>
</dbReference>
<dbReference type="PANTHER" id="PTHR43048">
    <property type="entry name" value="METHYLMALONYL-COA EPIMERASE"/>
    <property type="match status" value="1"/>
</dbReference>
<feature type="domain" description="VOC" evidence="3">
    <location>
        <begin position="9"/>
        <end position="122"/>
    </location>
</feature>
<dbReference type="GO" id="GO:0004493">
    <property type="term" value="F:methylmalonyl-CoA epimerase activity"/>
    <property type="evidence" value="ECO:0007669"/>
    <property type="project" value="TreeGrafter"/>
</dbReference>
<protein>
    <recommendedName>
        <fullName evidence="3">VOC domain-containing protein</fullName>
    </recommendedName>
</protein>
<dbReference type="GO" id="GO:0046491">
    <property type="term" value="P:L-methylmalonyl-CoA metabolic process"/>
    <property type="evidence" value="ECO:0007669"/>
    <property type="project" value="TreeGrafter"/>
</dbReference>
<feature type="compositionally biased region" description="Polar residues" evidence="2">
    <location>
        <begin position="284"/>
        <end position="296"/>
    </location>
</feature>
<dbReference type="InterPro" id="IPR029068">
    <property type="entry name" value="Glyas_Bleomycin-R_OHBP_Dase"/>
</dbReference>
<gene>
    <name evidence="4" type="ORF">METZ01_LOCUS6770</name>
</gene>
<organism evidence="4">
    <name type="scientific">marine metagenome</name>
    <dbReference type="NCBI Taxonomy" id="408172"/>
    <lineage>
        <taxon>unclassified sequences</taxon>
        <taxon>metagenomes</taxon>
        <taxon>ecological metagenomes</taxon>
    </lineage>
</organism>
<dbReference type="Pfam" id="PF00903">
    <property type="entry name" value="Glyoxalase"/>
    <property type="match status" value="2"/>
</dbReference>
<reference evidence="4" key="1">
    <citation type="submission" date="2018-05" db="EMBL/GenBank/DDBJ databases">
        <authorList>
            <person name="Lanie J.A."/>
            <person name="Ng W.-L."/>
            <person name="Kazmierczak K.M."/>
            <person name="Andrzejewski T.M."/>
            <person name="Davidsen T.M."/>
            <person name="Wayne K.J."/>
            <person name="Tettelin H."/>
            <person name="Glass J.I."/>
            <person name="Rusch D."/>
            <person name="Podicherti R."/>
            <person name="Tsui H.-C.T."/>
            <person name="Winkler M.E."/>
        </authorList>
    </citation>
    <scope>NUCLEOTIDE SEQUENCE</scope>
</reference>
<dbReference type="PROSITE" id="PS51819">
    <property type="entry name" value="VOC"/>
    <property type="match status" value="2"/>
</dbReference>
<dbReference type="InterPro" id="IPR051785">
    <property type="entry name" value="MMCE/EMCE_epimerase"/>
</dbReference>
<evidence type="ECO:0000256" key="2">
    <source>
        <dbReference type="SAM" id="MobiDB-lite"/>
    </source>
</evidence>
<dbReference type="GO" id="GO:0004462">
    <property type="term" value="F:lactoylglutathione lyase activity"/>
    <property type="evidence" value="ECO:0007669"/>
    <property type="project" value="InterPro"/>
</dbReference>
<dbReference type="InterPro" id="IPR004360">
    <property type="entry name" value="Glyas_Fos-R_dOase_dom"/>
</dbReference>
<evidence type="ECO:0000313" key="4">
    <source>
        <dbReference type="EMBL" id="SUZ53916.1"/>
    </source>
</evidence>
<proteinExistence type="predicted"/>
<evidence type="ECO:0000259" key="3">
    <source>
        <dbReference type="PROSITE" id="PS51819"/>
    </source>
</evidence>
<dbReference type="InterPro" id="IPR037523">
    <property type="entry name" value="VOC_core"/>
</dbReference>
<sequence>MSNSIQIKTINHVGIPIWDRRVSLKFYRDVLGLQVIPSMVDSPNIVWTHTLDGTMVHLIEPSDGETLGGSHIAFEVKNFDSAVAAIQSSGYPDISDTGERHDGQRCIFVSDDDGNKLEFTTASGLKPSNRVVDALGYTTEAGTNVVAPSPSEIKISGINHVGLPINNRVDAMKMYRDLLNIKVIPHQIGGNTLTWTELADGSMVHVIDPPKSVGPRGDGRQHVAFEVADIESTAEFLINADIEIVEGIGTRHDEQQFLFVYDPDGNRIEIATRGDHSETKRTADNNGYTSENGVLL</sequence>
<feature type="domain" description="VOC" evidence="3">
    <location>
        <begin position="157"/>
        <end position="273"/>
    </location>
</feature>
<dbReference type="EMBL" id="UINC01000356">
    <property type="protein sequence ID" value="SUZ53916.1"/>
    <property type="molecule type" value="Genomic_DNA"/>
</dbReference>